<dbReference type="Gene3D" id="3.40.50.720">
    <property type="entry name" value="NAD(P)-binding Rossmann-like Domain"/>
    <property type="match status" value="1"/>
</dbReference>
<dbReference type="SUPFAM" id="SSF51735">
    <property type="entry name" value="NAD(P)-binding Rossmann-fold domains"/>
    <property type="match status" value="1"/>
</dbReference>
<dbReference type="GO" id="GO:0050661">
    <property type="term" value="F:NADP binding"/>
    <property type="evidence" value="ECO:0007669"/>
    <property type="project" value="InterPro"/>
</dbReference>
<dbReference type="InterPro" id="IPR036291">
    <property type="entry name" value="NAD(P)-bd_dom_sf"/>
</dbReference>
<evidence type="ECO:0000313" key="9">
    <source>
        <dbReference type="Proteomes" id="UP000069912"/>
    </source>
</evidence>
<evidence type="ECO:0000313" key="7">
    <source>
        <dbReference type="EMBL" id="AMB93534.1"/>
    </source>
</evidence>
<reference evidence="9" key="2">
    <citation type="submission" date="2016-01" db="EMBL/GenBank/DDBJ databases">
        <title>Six Aerococcus type strain genome sequencing and assembly using PacBio and Illumina Hiseq.</title>
        <authorList>
            <person name="Carkaci D."/>
            <person name="Dargis R."/>
            <person name="Nielsen X.C."/>
            <person name="Skovgaard O."/>
            <person name="Fuursted K."/>
            <person name="Christensen J.J."/>
        </authorList>
    </citation>
    <scope>NUCLEOTIDE SEQUENCE [LARGE SCALE GENOMIC DNA]</scope>
    <source>
        <strain evidence="9">CCUG43001</strain>
    </source>
</reference>
<evidence type="ECO:0000313" key="8">
    <source>
        <dbReference type="EMBL" id="PKZ21737.1"/>
    </source>
</evidence>
<organism evidence="7 9">
    <name type="scientific">Aerococcus sanguinicola</name>
    <dbReference type="NCBI Taxonomy" id="119206"/>
    <lineage>
        <taxon>Bacteria</taxon>
        <taxon>Bacillati</taxon>
        <taxon>Bacillota</taxon>
        <taxon>Bacilli</taxon>
        <taxon>Lactobacillales</taxon>
        <taxon>Aerococcaceae</taxon>
        <taxon>Aerococcus</taxon>
    </lineage>
</organism>
<dbReference type="InterPro" id="IPR008927">
    <property type="entry name" value="6-PGluconate_DH-like_C_sf"/>
</dbReference>
<keyword evidence="3" id="KW-0520">NAD</keyword>
<dbReference type="Proteomes" id="UP000234239">
    <property type="component" value="Unassembled WGS sequence"/>
</dbReference>
<dbReference type="GO" id="GO:0051287">
    <property type="term" value="F:NAD binding"/>
    <property type="evidence" value="ECO:0007669"/>
    <property type="project" value="InterPro"/>
</dbReference>
<feature type="active site" evidence="4">
    <location>
        <position position="170"/>
    </location>
</feature>
<dbReference type="PANTHER" id="PTHR43060">
    <property type="entry name" value="3-HYDROXYISOBUTYRATE DEHYDROGENASE-LIKE 1, MITOCHONDRIAL-RELATED"/>
    <property type="match status" value="1"/>
</dbReference>
<evidence type="ECO:0000256" key="4">
    <source>
        <dbReference type="PIRSR" id="PIRSR000103-1"/>
    </source>
</evidence>
<dbReference type="GO" id="GO:0016491">
    <property type="term" value="F:oxidoreductase activity"/>
    <property type="evidence" value="ECO:0007669"/>
    <property type="project" value="UniProtKB-KW"/>
</dbReference>
<dbReference type="SUPFAM" id="SSF48179">
    <property type="entry name" value="6-phosphogluconate dehydrogenase C-terminal domain-like"/>
    <property type="match status" value="1"/>
</dbReference>
<reference evidence="7 9" key="1">
    <citation type="journal article" date="2016" name="Genome Announc.">
        <title>Complete Genome Sequences of Aerococcus christensenii CCUG 28831T, Aerococcus sanguinicola CCUG 43001T, Aerococcus urinae CCUG 36881T, Aerococcus urinaeequi CCUG 28094T, Aerococcus urinaehominis CCUG 42038 BT, and Aerococcus viridans CCUG 4311T.</title>
        <authorList>
            <person name="Carkaci D."/>
            <person name="Dargis R."/>
            <person name="Nielsen X.C."/>
            <person name="Skovgaard O."/>
            <person name="Fuursted K."/>
            <person name="Christensen J.J."/>
        </authorList>
    </citation>
    <scope>NUCLEOTIDE SEQUENCE [LARGE SCALE GENOMIC DNA]</scope>
    <source>
        <strain evidence="7 9">CCUG43001</strain>
    </source>
</reference>
<dbReference type="GO" id="GO:0016054">
    <property type="term" value="P:organic acid catabolic process"/>
    <property type="evidence" value="ECO:0007669"/>
    <property type="project" value="UniProtKB-ARBA"/>
</dbReference>
<dbReference type="InterPro" id="IPR029154">
    <property type="entry name" value="HIBADH-like_NADP-bd"/>
</dbReference>
<dbReference type="InterPro" id="IPR006115">
    <property type="entry name" value="6PGDH_NADP-bd"/>
</dbReference>
<dbReference type="RefSeq" id="WP_067972170.1">
    <property type="nucleotide sequence ID" value="NZ_CAJHKM010000006.1"/>
</dbReference>
<keyword evidence="9" id="KW-1185">Reference proteome</keyword>
<accession>A0A120I918</accession>
<dbReference type="AlphaFoldDB" id="A0A120I918"/>
<dbReference type="PROSITE" id="PS00895">
    <property type="entry name" value="3_HYDROXYISOBUT_DH"/>
    <property type="match status" value="1"/>
</dbReference>
<dbReference type="PANTHER" id="PTHR43060:SF15">
    <property type="entry name" value="3-HYDROXYISOBUTYRATE DEHYDROGENASE-LIKE 1, MITOCHONDRIAL-RELATED"/>
    <property type="match status" value="1"/>
</dbReference>
<dbReference type="GeneID" id="92902770"/>
<evidence type="ECO:0000259" key="6">
    <source>
        <dbReference type="Pfam" id="PF14833"/>
    </source>
</evidence>
<keyword evidence="2" id="KW-0560">Oxidoreductase</keyword>
<dbReference type="OrthoDB" id="9786703at2"/>
<evidence type="ECO:0000256" key="2">
    <source>
        <dbReference type="ARBA" id="ARBA00023002"/>
    </source>
</evidence>
<dbReference type="EMBL" id="CP014160">
    <property type="protein sequence ID" value="AMB93534.1"/>
    <property type="molecule type" value="Genomic_DNA"/>
</dbReference>
<evidence type="ECO:0000256" key="1">
    <source>
        <dbReference type="ARBA" id="ARBA00009080"/>
    </source>
</evidence>
<proteinExistence type="inferred from homology"/>
<gene>
    <name evidence="7" type="ORF">AWM72_01615</name>
    <name evidence="8" type="ORF">CYJ28_07490</name>
</gene>
<evidence type="ECO:0000256" key="3">
    <source>
        <dbReference type="ARBA" id="ARBA00023027"/>
    </source>
</evidence>
<dbReference type="EMBL" id="PKGY01000003">
    <property type="protein sequence ID" value="PKZ21737.1"/>
    <property type="molecule type" value="Genomic_DNA"/>
</dbReference>
<dbReference type="Gene3D" id="1.10.1040.10">
    <property type="entry name" value="N-(1-d-carboxylethyl)-l-norvaline Dehydrogenase, domain 2"/>
    <property type="match status" value="1"/>
</dbReference>
<reference evidence="8 10" key="3">
    <citation type="submission" date="2017-12" db="EMBL/GenBank/DDBJ databases">
        <title>Phylogenetic diversity of female urinary microbiome.</title>
        <authorList>
            <person name="Thomas-White K."/>
            <person name="Wolfe A.J."/>
        </authorList>
    </citation>
    <scope>NUCLEOTIDE SEQUENCE [LARGE SCALE GENOMIC DNA]</scope>
    <source>
        <strain evidence="8 10">UMB0139</strain>
    </source>
</reference>
<comment type="similarity">
    <text evidence="1">Belongs to the HIBADH-related family.</text>
</comment>
<dbReference type="KEGG" id="asan:AWM72_01615"/>
<dbReference type="InterPro" id="IPR015815">
    <property type="entry name" value="HIBADH-related"/>
</dbReference>
<dbReference type="InterPro" id="IPR013328">
    <property type="entry name" value="6PGD_dom2"/>
</dbReference>
<dbReference type="Pfam" id="PF03446">
    <property type="entry name" value="NAD_binding_2"/>
    <property type="match status" value="1"/>
</dbReference>
<feature type="domain" description="6-phosphogluconate dehydrogenase NADP-binding" evidence="5">
    <location>
        <begin position="2"/>
        <end position="161"/>
    </location>
</feature>
<evidence type="ECO:0000313" key="10">
    <source>
        <dbReference type="Proteomes" id="UP000234239"/>
    </source>
</evidence>
<dbReference type="InterPro" id="IPR002204">
    <property type="entry name" value="3-OH-isobutyrate_DH-rel_CS"/>
</dbReference>
<evidence type="ECO:0000259" key="5">
    <source>
        <dbReference type="Pfam" id="PF03446"/>
    </source>
</evidence>
<dbReference type="Pfam" id="PF14833">
    <property type="entry name" value="NAD_binding_11"/>
    <property type="match status" value="1"/>
</dbReference>
<protein>
    <submittedName>
        <fullName evidence="7 8">Oxidoreductase</fullName>
    </submittedName>
</protein>
<dbReference type="PIRSF" id="PIRSF000103">
    <property type="entry name" value="HIBADH"/>
    <property type="match status" value="1"/>
</dbReference>
<name>A0A120I918_9LACT</name>
<sequence length="288" mass="30653">MKVGFIGLGVMGQSMARHILEAGYELFVYNRTKAKADDLVASGAHWCDSPEALAGQVDLVLSIVGYPDDVRDVYLGDQGLFAGARQGQIFVDMTTSTPALAQELAQAGQDKGIQVLDAPVTGGDIGAREGRLTCLLAGDQAAADKIRPVLDTFCASVQYFGQAGAGQHAKMANQIMIAATMLGVMETLVYAKAAGLGVNQVIDTLSSGAAGNFSLSSYGPRIVKGDYSPGFFVKHFIKDLGIALAEADRMKIDLPACQMAYDFYQRLASKGYEDAGTQALMKLWDEKF</sequence>
<feature type="domain" description="3-hydroxyisobutyrate dehydrogenase-like NAD-binding" evidence="6">
    <location>
        <begin position="164"/>
        <end position="283"/>
    </location>
</feature>
<dbReference type="Proteomes" id="UP000069912">
    <property type="component" value="Chromosome"/>
</dbReference>